<dbReference type="Pfam" id="PF12831">
    <property type="entry name" value="FAD_oxidored"/>
    <property type="match status" value="1"/>
</dbReference>
<dbReference type="AlphaFoldDB" id="A0A423W3E9"/>
<evidence type="ECO:0000256" key="3">
    <source>
        <dbReference type="ARBA" id="ARBA00022827"/>
    </source>
</evidence>
<reference evidence="8 9" key="1">
    <citation type="submission" date="2015-09" db="EMBL/GenBank/DDBJ databases">
        <title>Host preference determinants of Valsa canker pathogens revealed by comparative genomics.</title>
        <authorList>
            <person name="Yin Z."/>
            <person name="Huang L."/>
        </authorList>
    </citation>
    <scope>NUCLEOTIDE SEQUENCE [LARGE SCALE GENOMIC DNA]</scope>
    <source>
        <strain evidence="8 9">YSFL</strain>
    </source>
</reference>
<keyword evidence="3" id="KW-0274">FAD</keyword>
<evidence type="ECO:0000256" key="5">
    <source>
        <dbReference type="ARBA" id="ARBA00023033"/>
    </source>
</evidence>
<evidence type="ECO:0000256" key="1">
    <source>
        <dbReference type="ARBA" id="ARBA00007992"/>
    </source>
</evidence>
<dbReference type="Gene3D" id="3.50.50.60">
    <property type="entry name" value="FAD/NAD(P)-binding domain"/>
    <property type="match status" value="1"/>
</dbReference>
<dbReference type="GO" id="GO:0004497">
    <property type="term" value="F:monooxygenase activity"/>
    <property type="evidence" value="ECO:0007669"/>
    <property type="project" value="UniProtKB-KW"/>
</dbReference>
<dbReference type="OrthoDB" id="16820at2759"/>
<keyword evidence="9" id="KW-1185">Reference proteome</keyword>
<keyword evidence="2" id="KW-0285">Flavoprotein</keyword>
<dbReference type="Pfam" id="PF01494">
    <property type="entry name" value="FAD_binding_3"/>
    <property type="match status" value="1"/>
</dbReference>
<comment type="caution">
    <text evidence="8">The sequence shown here is derived from an EMBL/GenBank/DDBJ whole genome shotgun (WGS) entry which is preliminary data.</text>
</comment>
<accession>A0A423W3E9</accession>
<evidence type="ECO:0000256" key="6">
    <source>
        <dbReference type="SAM" id="MobiDB-lite"/>
    </source>
</evidence>
<comment type="similarity">
    <text evidence="1">Belongs to the paxM FAD-dependent monooxygenase family.</text>
</comment>
<dbReference type="InterPro" id="IPR036188">
    <property type="entry name" value="FAD/NAD-bd_sf"/>
</dbReference>
<keyword evidence="4" id="KW-0560">Oxidoreductase</keyword>
<dbReference type="GO" id="GO:0071949">
    <property type="term" value="F:FAD binding"/>
    <property type="evidence" value="ECO:0007669"/>
    <property type="project" value="InterPro"/>
</dbReference>
<dbReference type="SUPFAM" id="SSF54373">
    <property type="entry name" value="FAD-linked reductases, C-terminal domain"/>
    <property type="match status" value="1"/>
</dbReference>
<name>A0A423W3E9_CYTCH</name>
<dbReference type="PRINTS" id="PR00420">
    <property type="entry name" value="RNGMNOXGNASE"/>
</dbReference>
<feature type="compositionally biased region" description="Basic and acidic residues" evidence="6">
    <location>
        <begin position="449"/>
        <end position="460"/>
    </location>
</feature>
<dbReference type="PANTHER" id="PTHR13789">
    <property type="entry name" value="MONOOXYGENASE"/>
    <property type="match status" value="1"/>
</dbReference>
<evidence type="ECO:0000256" key="2">
    <source>
        <dbReference type="ARBA" id="ARBA00022630"/>
    </source>
</evidence>
<dbReference type="EMBL" id="LJZO01000015">
    <property type="protein sequence ID" value="ROV97852.1"/>
    <property type="molecule type" value="Genomic_DNA"/>
</dbReference>
<protein>
    <recommendedName>
        <fullName evidence="7">FAD-binding domain-containing protein</fullName>
    </recommendedName>
</protein>
<sequence>MTIAVTEGCGPEGTAPEKSSGIRVIIVGCGYGGIAAAIECHRKGHEVVVFEKNQEVGGLGDTLAISQNGALPIYRWDGGNVHKKAKSIICNYTHHNILTSKGEFLLSHPMKGYSDGSGYTARRGDMMAVMFEYFQKLGIELHTNADVREYFETEESAGVVVNGKHWTADAVLCADGVHSKGRHFVLGRPDLPRSSGYAIYRAWFASERPLREDPVTAWLTAPGNDDTVMNFIGPNAHTLIATVKHNTGITWALTHEDKYDIEESWTQPGSLEDVLKVVEGWDPRIAQVYKATPRDQIFDHKLLYRDPLPTWTSPKGRVLLLGDAAHSYVPTSGQGATQAIEDAATVAITLELAGRNQVPLALRTVEKMRYERASIGQEMGIETREHWLKTNWEQVKKNPEILAQPRPDWLFSHDPQGYAYEEFEVAAHAVLTGCPYQARNVPGKGTNHRGTDFEGERLAD</sequence>
<dbReference type="Proteomes" id="UP000284375">
    <property type="component" value="Unassembled WGS sequence"/>
</dbReference>
<keyword evidence="5" id="KW-0503">Monooxygenase</keyword>
<proteinExistence type="inferred from homology"/>
<dbReference type="PANTHER" id="PTHR13789:SF236">
    <property type="entry name" value="MONOOXYGENASE, PUTATIVE (AFU_ORTHOLOGUE AFUA_6G12060)-RELATED"/>
    <property type="match status" value="1"/>
</dbReference>
<organism evidence="8 9">
    <name type="scientific">Cytospora chrysosperma</name>
    <name type="common">Cytospora canker fungus</name>
    <name type="synonym">Sphaeria chrysosperma</name>
    <dbReference type="NCBI Taxonomy" id="252740"/>
    <lineage>
        <taxon>Eukaryota</taxon>
        <taxon>Fungi</taxon>
        <taxon>Dikarya</taxon>
        <taxon>Ascomycota</taxon>
        <taxon>Pezizomycotina</taxon>
        <taxon>Sordariomycetes</taxon>
        <taxon>Sordariomycetidae</taxon>
        <taxon>Diaporthales</taxon>
        <taxon>Cytosporaceae</taxon>
        <taxon>Cytospora</taxon>
    </lineage>
</organism>
<evidence type="ECO:0000313" key="9">
    <source>
        <dbReference type="Proteomes" id="UP000284375"/>
    </source>
</evidence>
<feature type="region of interest" description="Disordered" evidence="6">
    <location>
        <begin position="441"/>
        <end position="460"/>
    </location>
</feature>
<dbReference type="SUPFAM" id="SSF51905">
    <property type="entry name" value="FAD/NAD(P)-binding domain"/>
    <property type="match status" value="1"/>
</dbReference>
<dbReference type="InterPro" id="IPR002938">
    <property type="entry name" value="FAD-bd"/>
</dbReference>
<feature type="domain" description="FAD-binding" evidence="7">
    <location>
        <begin position="315"/>
        <end position="354"/>
    </location>
</feature>
<gene>
    <name evidence="8" type="ORF">VSDG_04893</name>
</gene>
<evidence type="ECO:0000259" key="7">
    <source>
        <dbReference type="Pfam" id="PF01494"/>
    </source>
</evidence>
<evidence type="ECO:0000313" key="8">
    <source>
        <dbReference type="EMBL" id="ROV97852.1"/>
    </source>
</evidence>
<dbReference type="InterPro" id="IPR050493">
    <property type="entry name" value="FAD-dep_Monooxygenase_BioMet"/>
</dbReference>
<evidence type="ECO:0000256" key="4">
    <source>
        <dbReference type="ARBA" id="ARBA00023002"/>
    </source>
</evidence>
<dbReference type="STRING" id="252740.A0A423W3E9"/>